<evidence type="ECO:0000256" key="1">
    <source>
        <dbReference type="SAM" id="Phobius"/>
    </source>
</evidence>
<name>A0A2M6WLN6_9BACT</name>
<feature type="transmembrane region" description="Helical" evidence="1">
    <location>
        <begin position="34"/>
        <end position="53"/>
    </location>
</feature>
<keyword evidence="1" id="KW-1133">Transmembrane helix</keyword>
<protein>
    <submittedName>
        <fullName evidence="2">Uncharacterized protein</fullName>
    </submittedName>
</protein>
<proteinExistence type="predicted"/>
<comment type="caution">
    <text evidence="2">The sequence shown here is derived from an EMBL/GenBank/DDBJ whole genome shotgun (WGS) entry which is preliminary data.</text>
</comment>
<evidence type="ECO:0000313" key="3">
    <source>
        <dbReference type="Proteomes" id="UP000229335"/>
    </source>
</evidence>
<reference evidence="3" key="1">
    <citation type="submission" date="2017-09" db="EMBL/GenBank/DDBJ databases">
        <title>Depth-based differentiation of microbial function through sediment-hosted aquifers and enrichment of novel symbionts in the deep terrestrial subsurface.</title>
        <authorList>
            <person name="Probst A.J."/>
            <person name="Ladd B."/>
            <person name="Jarett J.K."/>
            <person name="Geller-Mcgrath D.E."/>
            <person name="Sieber C.M.K."/>
            <person name="Emerson J.B."/>
            <person name="Anantharaman K."/>
            <person name="Thomas B.C."/>
            <person name="Malmstrom R."/>
            <person name="Stieglmeier M."/>
            <person name="Klingl A."/>
            <person name="Woyke T."/>
            <person name="Ryan C.M."/>
            <person name="Banfield J.F."/>
        </authorList>
    </citation>
    <scope>NUCLEOTIDE SEQUENCE [LARGE SCALE GENOMIC DNA]</scope>
</reference>
<dbReference type="AlphaFoldDB" id="A0A2M6WLN6"/>
<keyword evidence="1" id="KW-0812">Transmembrane</keyword>
<evidence type="ECO:0000313" key="2">
    <source>
        <dbReference type="EMBL" id="PIT93713.1"/>
    </source>
</evidence>
<keyword evidence="1" id="KW-0472">Membrane</keyword>
<gene>
    <name evidence="2" type="ORF">COU00_02730</name>
</gene>
<dbReference type="Proteomes" id="UP000229335">
    <property type="component" value="Unassembled WGS sequence"/>
</dbReference>
<accession>A0A2M6WLN6</accession>
<sequence>MKNATAAAKKNILLVRAKDRGDFTMEIIDMRGDYHWLAGLVAVAVIALGIFIAQSKNRKGGE</sequence>
<dbReference type="EMBL" id="PFAS01000047">
    <property type="protein sequence ID" value="PIT93713.1"/>
    <property type="molecule type" value="Genomic_DNA"/>
</dbReference>
<organism evidence="2 3">
    <name type="scientific">Candidatus Falkowbacteria bacterium CG10_big_fil_rev_8_21_14_0_10_43_11</name>
    <dbReference type="NCBI Taxonomy" id="1974568"/>
    <lineage>
        <taxon>Bacteria</taxon>
        <taxon>Candidatus Falkowiibacteriota</taxon>
    </lineage>
</organism>